<dbReference type="Proteomes" id="UP000694892">
    <property type="component" value="Chromosome 3S"/>
</dbReference>
<sequence length="83" mass="9356">MFLLNICTANAHFICTYNKVNIFKCVILGVSLSVIKCKLLGFYFCQADRHSVCVCILSNQEKPAPRVFLKVPKGTETSVIHMF</sequence>
<protein>
    <submittedName>
        <fullName evidence="1">Uncharacterized protein</fullName>
    </submittedName>
</protein>
<evidence type="ECO:0000313" key="2">
    <source>
        <dbReference type="Proteomes" id="UP000694892"/>
    </source>
</evidence>
<dbReference type="AlphaFoldDB" id="A0A974D8N8"/>
<evidence type="ECO:0000313" key="1">
    <source>
        <dbReference type="EMBL" id="OCT87277.1"/>
    </source>
</evidence>
<name>A0A974D8N8_XENLA</name>
<reference evidence="2" key="1">
    <citation type="journal article" date="2016" name="Nature">
        <title>Genome evolution in the allotetraploid frog Xenopus laevis.</title>
        <authorList>
            <person name="Session A.M."/>
            <person name="Uno Y."/>
            <person name="Kwon T."/>
            <person name="Chapman J.A."/>
            <person name="Toyoda A."/>
            <person name="Takahashi S."/>
            <person name="Fukui A."/>
            <person name="Hikosaka A."/>
            <person name="Suzuki A."/>
            <person name="Kondo M."/>
            <person name="van Heeringen S.J."/>
            <person name="Quigley I."/>
            <person name="Heinz S."/>
            <person name="Ogino H."/>
            <person name="Ochi H."/>
            <person name="Hellsten U."/>
            <person name="Lyons J.B."/>
            <person name="Simakov O."/>
            <person name="Putnam N."/>
            <person name="Stites J."/>
            <person name="Kuroki Y."/>
            <person name="Tanaka T."/>
            <person name="Michiue T."/>
            <person name="Watanabe M."/>
            <person name="Bogdanovic O."/>
            <person name="Lister R."/>
            <person name="Georgiou G."/>
            <person name="Paranjpe S.S."/>
            <person name="van Kruijsbergen I."/>
            <person name="Shu S."/>
            <person name="Carlson J."/>
            <person name="Kinoshita T."/>
            <person name="Ohta Y."/>
            <person name="Mawaribuchi S."/>
            <person name="Jenkins J."/>
            <person name="Grimwood J."/>
            <person name="Schmutz J."/>
            <person name="Mitros T."/>
            <person name="Mozaffari S.V."/>
            <person name="Suzuki Y."/>
            <person name="Haramoto Y."/>
            <person name="Yamamoto T.S."/>
            <person name="Takagi C."/>
            <person name="Heald R."/>
            <person name="Miller K."/>
            <person name="Haudenschild C."/>
            <person name="Kitzman J."/>
            <person name="Nakayama T."/>
            <person name="Izutsu Y."/>
            <person name="Robert J."/>
            <person name="Fortriede J."/>
            <person name="Burns K."/>
            <person name="Lotay V."/>
            <person name="Karimi K."/>
            <person name="Yasuoka Y."/>
            <person name="Dichmann D.S."/>
            <person name="Flajnik M.F."/>
            <person name="Houston D.W."/>
            <person name="Shendure J."/>
            <person name="DuPasquier L."/>
            <person name="Vize P.D."/>
            <person name="Zorn A.M."/>
            <person name="Ito M."/>
            <person name="Marcotte E.M."/>
            <person name="Wallingford J.B."/>
            <person name="Ito Y."/>
            <person name="Asashima M."/>
            <person name="Ueno N."/>
            <person name="Matsuda Y."/>
            <person name="Veenstra G.J."/>
            <person name="Fujiyama A."/>
            <person name="Harland R.M."/>
            <person name="Taira M."/>
            <person name="Rokhsar D.S."/>
        </authorList>
    </citation>
    <scope>NUCLEOTIDE SEQUENCE [LARGE SCALE GENOMIC DNA]</scope>
    <source>
        <strain evidence="2">J</strain>
    </source>
</reference>
<accession>A0A974D8N8</accession>
<dbReference type="EMBL" id="CM004471">
    <property type="protein sequence ID" value="OCT87277.1"/>
    <property type="molecule type" value="Genomic_DNA"/>
</dbReference>
<proteinExistence type="predicted"/>
<gene>
    <name evidence="1" type="ORF">XELAEV_18020975mg</name>
</gene>
<organism evidence="1 2">
    <name type="scientific">Xenopus laevis</name>
    <name type="common">African clawed frog</name>
    <dbReference type="NCBI Taxonomy" id="8355"/>
    <lineage>
        <taxon>Eukaryota</taxon>
        <taxon>Metazoa</taxon>
        <taxon>Chordata</taxon>
        <taxon>Craniata</taxon>
        <taxon>Vertebrata</taxon>
        <taxon>Euteleostomi</taxon>
        <taxon>Amphibia</taxon>
        <taxon>Batrachia</taxon>
        <taxon>Anura</taxon>
        <taxon>Pipoidea</taxon>
        <taxon>Pipidae</taxon>
        <taxon>Xenopodinae</taxon>
        <taxon>Xenopus</taxon>
        <taxon>Xenopus</taxon>
    </lineage>
</organism>